<comment type="caution">
    <text evidence="2">The sequence shown here is derived from an EMBL/GenBank/DDBJ whole genome shotgun (WGS) entry which is preliminary data.</text>
</comment>
<dbReference type="Proteomes" id="UP000526125">
    <property type="component" value="Unassembled WGS sequence"/>
</dbReference>
<protein>
    <submittedName>
        <fullName evidence="2">DUF2325 domain-containing protein</fullName>
    </submittedName>
</protein>
<dbReference type="EMBL" id="JABMCB010000154">
    <property type="protein sequence ID" value="NUU74635.1"/>
    <property type="molecule type" value="Genomic_DNA"/>
</dbReference>
<dbReference type="InterPro" id="IPR016772">
    <property type="entry name" value="UCP020408"/>
</dbReference>
<evidence type="ECO:0000313" key="2">
    <source>
        <dbReference type="EMBL" id="NUU74635.1"/>
    </source>
</evidence>
<sequence>MKLAIIGGTQTETFKQIGKKYGLDVNHHHGLCKRKVEKQLEPLIRKSDVIIILKGALQHVSMWKAKDLAKEYNKLLGFHDGRGATGAIEEALCLLGTVRGNQ</sequence>
<evidence type="ECO:0000313" key="3">
    <source>
        <dbReference type="Proteomes" id="UP000526125"/>
    </source>
</evidence>
<evidence type="ECO:0000256" key="1">
    <source>
        <dbReference type="ARBA" id="ARBA00007189"/>
    </source>
</evidence>
<keyword evidence="3" id="KW-1185">Reference proteome</keyword>
<name>A0A7Y6EUR2_9BACL</name>
<proteinExistence type="inferred from homology"/>
<organism evidence="2 3">
    <name type="scientific">Paenibacillus xylanilyticus</name>
    <dbReference type="NCBI Taxonomy" id="248903"/>
    <lineage>
        <taxon>Bacteria</taxon>
        <taxon>Bacillati</taxon>
        <taxon>Bacillota</taxon>
        <taxon>Bacilli</taxon>
        <taxon>Bacillales</taxon>
        <taxon>Paenibacillaceae</taxon>
        <taxon>Paenibacillus</taxon>
    </lineage>
</organism>
<reference evidence="2 3" key="1">
    <citation type="submission" date="2020-05" db="EMBL/GenBank/DDBJ databases">
        <title>Genome Sequencing of Type Strains.</title>
        <authorList>
            <person name="Lemaire J.F."/>
            <person name="Inderbitzin P."/>
            <person name="Gregorio O.A."/>
            <person name="Collins S.B."/>
            <person name="Wespe N."/>
            <person name="Knight-Connoni V."/>
        </authorList>
    </citation>
    <scope>NUCLEOTIDE SEQUENCE [LARGE SCALE GENOMIC DNA]</scope>
    <source>
        <strain evidence="2 3">LMG 21957</strain>
    </source>
</reference>
<dbReference type="AlphaFoldDB" id="A0A7Y6EUR2"/>
<comment type="similarity">
    <text evidence="1">Belongs to the UPF0751 family.</text>
</comment>
<dbReference type="RefSeq" id="WP_024630920.1">
    <property type="nucleotide sequence ID" value="NZ_JABMCB010000154.1"/>
</dbReference>
<accession>A0A7Y6EUR2</accession>
<gene>
    <name evidence="2" type="ORF">HP552_05195</name>
</gene>
<dbReference type="Pfam" id="PF10087">
    <property type="entry name" value="DUF2325"/>
    <property type="match status" value="1"/>
</dbReference>